<sequence length="84" mass="8915">MYGGGDVSVELETLQDKLGFMPLVGAAMEVRQGGEEGDKLEPTRDVELCGQVFCVLPLAVEQKSSTGLPVHINGTSPSVRIDVI</sequence>
<evidence type="ECO:0000313" key="1">
    <source>
        <dbReference type="EMBL" id="KAK2178699.1"/>
    </source>
</evidence>
<proteinExistence type="predicted"/>
<keyword evidence="2" id="KW-1185">Reference proteome</keyword>
<organism evidence="1 2">
    <name type="scientific">Ridgeia piscesae</name>
    <name type="common">Tubeworm</name>
    <dbReference type="NCBI Taxonomy" id="27915"/>
    <lineage>
        <taxon>Eukaryota</taxon>
        <taxon>Metazoa</taxon>
        <taxon>Spiralia</taxon>
        <taxon>Lophotrochozoa</taxon>
        <taxon>Annelida</taxon>
        <taxon>Polychaeta</taxon>
        <taxon>Sedentaria</taxon>
        <taxon>Canalipalpata</taxon>
        <taxon>Sabellida</taxon>
        <taxon>Siboglinidae</taxon>
        <taxon>Ridgeia</taxon>
    </lineage>
</organism>
<protein>
    <submittedName>
        <fullName evidence="1">Uncharacterized protein</fullName>
    </submittedName>
</protein>
<accession>A0AAD9KW12</accession>
<dbReference type="AlphaFoldDB" id="A0AAD9KW12"/>
<dbReference type="EMBL" id="JAODUO010000532">
    <property type="protein sequence ID" value="KAK2178699.1"/>
    <property type="molecule type" value="Genomic_DNA"/>
</dbReference>
<dbReference type="Proteomes" id="UP001209878">
    <property type="component" value="Unassembled WGS sequence"/>
</dbReference>
<name>A0AAD9KW12_RIDPI</name>
<reference evidence="1" key="1">
    <citation type="journal article" date="2023" name="Mol. Biol. Evol.">
        <title>Third-Generation Sequencing Reveals the Adaptive Role of the Epigenome in Three Deep-Sea Polychaetes.</title>
        <authorList>
            <person name="Perez M."/>
            <person name="Aroh O."/>
            <person name="Sun Y."/>
            <person name="Lan Y."/>
            <person name="Juniper S.K."/>
            <person name="Young C.R."/>
            <person name="Angers B."/>
            <person name="Qian P.Y."/>
        </authorList>
    </citation>
    <scope>NUCLEOTIDE SEQUENCE</scope>
    <source>
        <strain evidence="1">R07B-5</strain>
    </source>
</reference>
<gene>
    <name evidence="1" type="ORF">NP493_533g01099</name>
</gene>
<comment type="caution">
    <text evidence="1">The sequence shown here is derived from an EMBL/GenBank/DDBJ whole genome shotgun (WGS) entry which is preliminary data.</text>
</comment>
<evidence type="ECO:0000313" key="2">
    <source>
        <dbReference type="Proteomes" id="UP001209878"/>
    </source>
</evidence>